<dbReference type="Pfam" id="PF13231">
    <property type="entry name" value="PMT_2"/>
    <property type="match status" value="1"/>
</dbReference>
<organism evidence="10 11">
    <name type="scientific">Frondihabitans peucedani</name>
    <dbReference type="NCBI Taxonomy" id="598626"/>
    <lineage>
        <taxon>Bacteria</taxon>
        <taxon>Bacillati</taxon>
        <taxon>Actinomycetota</taxon>
        <taxon>Actinomycetes</taxon>
        <taxon>Micrococcales</taxon>
        <taxon>Microbacteriaceae</taxon>
        <taxon>Frondihabitans</taxon>
    </lineage>
</organism>
<feature type="transmembrane region" description="Helical" evidence="8">
    <location>
        <begin position="118"/>
        <end position="137"/>
    </location>
</feature>
<feature type="transmembrane region" description="Helical" evidence="8">
    <location>
        <begin position="188"/>
        <end position="207"/>
    </location>
</feature>
<evidence type="ECO:0000256" key="1">
    <source>
        <dbReference type="ARBA" id="ARBA00004651"/>
    </source>
</evidence>
<evidence type="ECO:0000256" key="8">
    <source>
        <dbReference type="SAM" id="Phobius"/>
    </source>
</evidence>
<feature type="transmembrane region" description="Helical" evidence="8">
    <location>
        <begin position="66"/>
        <end position="88"/>
    </location>
</feature>
<comment type="caution">
    <text evidence="10">The sequence shown here is derived from an EMBL/GenBank/DDBJ whole genome shotgun (WGS) entry which is preliminary data.</text>
</comment>
<evidence type="ECO:0000259" key="9">
    <source>
        <dbReference type="Pfam" id="PF13231"/>
    </source>
</evidence>
<evidence type="ECO:0000256" key="7">
    <source>
        <dbReference type="ARBA" id="ARBA00023136"/>
    </source>
</evidence>
<keyword evidence="5 8" id="KW-0812">Transmembrane</keyword>
<keyword evidence="7 8" id="KW-0472">Membrane</keyword>
<evidence type="ECO:0000256" key="2">
    <source>
        <dbReference type="ARBA" id="ARBA00022475"/>
    </source>
</evidence>
<reference evidence="11" key="1">
    <citation type="journal article" date="2019" name="Int. J. Syst. Evol. Microbiol.">
        <title>The Global Catalogue of Microorganisms (GCM) 10K type strain sequencing project: providing services to taxonomists for standard genome sequencing and annotation.</title>
        <authorList>
            <consortium name="The Broad Institute Genomics Platform"/>
            <consortium name="The Broad Institute Genome Sequencing Center for Infectious Disease"/>
            <person name="Wu L."/>
            <person name="Ma J."/>
        </authorList>
    </citation>
    <scope>NUCLEOTIDE SEQUENCE [LARGE SCALE GENOMIC DNA]</scope>
    <source>
        <strain evidence="11">JCM 17442</strain>
    </source>
</reference>
<evidence type="ECO:0000256" key="3">
    <source>
        <dbReference type="ARBA" id="ARBA00022676"/>
    </source>
</evidence>
<feature type="domain" description="Glycosyltransferase RgtA/B/C/D-like" evidence="9">
    <location>
        <begin position="57"/>
        <end position="203"/>
    </location>
</feature>
<dbReference type="PANTHER" id="PTHR33908:SF3">
    <property type="entry name" value="UNDECAPRENYL PHOSPHATE-ALPHA-4-AMINO-4-DEOXY-L-ARABINOSE ARABINOSYL TRANSFERASE"/>
    <property type="match status" value="1"/>
</dbReference>
<evidence type="ECO:0000256" key="5">
    <source>
        <dbReference type="ARBA" id="ARBA00022692"/>
    </source>
</evidence>
<dbReference type="PANTHER" id="PTHR33908">
    <property type="entry name" value="MANNOSYLTRANSFERASE YKCB-RELATED"/>
    <property type="match status" value="1"/>
</dbReference>
<evidence type="ECO:0000313" key="11">
    <source>
        <dbReference type="Proteomes" id="UP001501594"/>
    </source>
</evidence>
<gene>
    <name evidence="10" type="ORF">GCM10022256_29900</name>
</gene>
<accession>A0ABP8E584</accession>
<dbReference type="Proteomes" id="UP001501594">
    <property type="component" value="Unassembled WGS sequence"/>
</dbReference>
<dbReference type="RefSeq" id="WP_344797622.1">
    <property type="nucleotide sequence ID" value="NZ_BAABAU010000004.1"/>
</dbReference>
<dbReference type="EMBL" id="BAABAU010000004">
    <property type="protein sequence ID" value="GAA4267378.1"/>
    <property type="molecule type" value="Genomic_DNA"/>
</dbReference>
<name>A0ABP8E584_9MICO</name>
<feature type="transmembrane region" description="Helical" evidence="8">
    <location>
        <begin position="149"/>
        <end position="176"/>
    </location>
</feature>
<proteinExistence type="predicted"/>
<dbReference type="InterPro" id="IPR050297">
    <property type="entry name" value="LipidA_mod_glycosyltrf_83"/>
</dbReference>
<evidence type="ECO:0000256" key="6">
    <source>
        <dbReference type="ARBA" id="ARBA00022989"/>
    </source>
</evidence>
<protein>
    <submittedName>
        <fullName evidence="10">Glycosyltransferase family 39 protein</fullName>
    </submittedName>
</protein>
<keyword evidence="4" id="KW-0808">Transferase</keyword>
<dbReference type="InterPro" id="IPR038731">
    <property type="entry name" value="RgtA/B/C-like"/>
</dbReference>
<feature type="transmembrane region" description="Helical" evidence="8">
    <location>
        <begin position="275"/>
        <end position="296"/>
    </location>
</feature>
<keyword evidence="3" id="KW-0328">Glycosyltransferase</keyword>
<sequence length="486" mass="52762">MGAIATLLSLLGSWIPSLWGDEAASVLSAQRSVPSLLGMLRHVDAVHGTYYLALHWWVAVFGPSPFSVRVPSAIAVGLGAVAVVHLAARLSGRRTALFAGLVYCLLPRVTYMGEEARAYALDAALAAWLLVLLVDLVQRRRTSRRAWVVYAVLLALGVYLFLYLALFVVVHGVVLLAARVPRTVWRRWLIATVAAMAAASPVIAVSISERAQVAFLANRNTTGFTSLAVGLWFSTWWVALVAWALIAVAVVAWARRLLLPAADRREHLSSPSIEAVTFAWLLIPGGLLLLSTLIVADFSGRYLSMCAPAAALAVGIGLERLASRRVALGITAAVVVLASCVPVYAAQRTPYAKNQSDWAEISATISEHSEPGQAVVFDETIKPSKRPRLAYRTYPAGFRGLDDVALAVPYDQAPTWHDETLTVSQAVSRRRLVGHSTVWLIEYATPSHVDVYGRSALESDGYSIVASYRTHRSVIYRLVHGAPLKR</sequence>
<feature type="transmembrane region" description="Helical" evidence="8">
    <location>
        <begin position="227"/>
        <end position="254"/>
    </location>
</feature>
<keyword evidence="6 8" id="KW-1133">Transmembrane helix</keyword>
<evidence type="ECO:0000313" key="10">
    <source>
        <dbReference type="EMBL" id="GAA4267378.1"/>
    </source>
</evidence>
<keyword evidence="2" id="KW-1003">Cell membrane</keyword>
<feature type="transmembrane region" description="Helical" evidence="8">
    <location>
        <begin position="302"/>
        <end position="319"/>
    </location>
</feature>
<evidence type="ECO:0000256" key="4">
    <source>
        <dbReference type="ARBA" id="ARBA00022679"/>
    </source>
</evidence>
<feature type="transmembrane region" description="Helical" evidence="8">
    <location>
        <begin position="326"/>
        <end position="345"/>
    </location>
</feature>
<keyword evidence="11" id="KW-1185">Reference proteome</keyword>
<comment type="subcellular location">
    <subcellularLocation>
        <location evidence="1">Cell membrane</location>
        <topology evidence="1">Multi-pass membrane protein</topology>
    </subcellularLocation>
</comment>